<name>A0ACC5P3H9_9BACT</name>
<reference evidence="1" key="1">
    <citation type="submission" date="2020-08" db="EMBL/GenBank/DDBJ databases">
        <title>Genomic Encyclopedia of Type Strains, Phase IV (KMG-V): Genome sequencing to study the core and pangenomes of soil and plant-associated prokaryotes.</title>
        <authorList>
            <person name="Whitman W."/>
        </authorList>
    </citation>
    <scope>NUCLEOTIDE SEQUENCE</scope>
    <source>
        <strain evidence="1">M8UP15</strain>
    </source>
</reference>
<gene>
    <name evidence="1" type="ORF">HDF13_003732</name>
</gene>
<protein>
    <submittedName>
        <fullName evidence="1">Uncharacterized protein</fullName>
    </submittedName>
</protein>
<evidence type="ECO:0000313" key="2">
    <source>
        <dbReference type="Proteomes" id="UP000569005"/>
    </source>
</evidence>
<sequence>MNALVGFQGKVQEEELDSCRAAGERRPGARDEGAGRNQHGFSLRDFCAARRKGGELPPLRVSFA</sequence>
<keyword evidence="2" id="KW-1185">Reference proteome</keyword>
<organism evidence="1 2">
    <name type="scientific">Tunturiibacter gelidiferens</name>
    <dbReference type="NCBI Taxonomy" id="3069689"/>
    <lineage>
        <taxon>Bacteria</taxon>
        <taxon>Pseudomonadati</taxon>
        <taxon>Acidobacteriota</taxon>
        <taxon>Terriglobia</taxon>
        <taxon>Terriglobales</taxon>
        <taxon>Acidobacteriaceae</taxon>
        <taxon>Tunturiibacter</taxon>
    </lineage>
</organism>
<comment type="caution">
    <text evidence="1">The sequence shown here is derived from an EMBL/GenBank/DDBJ whole genome shotgun (WGS) entry which is preliminary data.</text>
</comment>
<dbReference type="EMBL" id="JACHEA010000001">
    <property type="protein sequence ID" value="MBB5341399.1"/>
    <property type="molecule type" value="Genomic_DNA"/>
</dbReference>
<proteinExistence type="predicted"/>
<accession>A0ACC5P3H9</accession>
<dbReference type="Proteomes" id="UP000569005">
    <property type="component" value="Unassembled WGS sequence"/>
</dbReference>
<evidence type="ECO:0000313" key="1">
    <source>
        <dbReference type="EMBL" id="MBB5341399.1"/>
    </source>
</evidence>